<dbReference type="Proteomes" id="UP001271792">
    <property type="component" value="Unassembled WGS sequence"/>
</dbReference>
<reference evidence="2 3" key="1">
    <citation type="submission" date="2023-11" db="EMBL/GenBank/DDBJ databases">
        <title>Lentzea sokolovensis, sp. nov., Lentzea kristufkii, sp. nov., and Lentzea miocenensis, sp. nov., rare actinobacteria from Sokolov Coal Basin, Miocene lacustrine sediment, Czech Republic.</title>
        <authorList>
            <person name="Lara A."/>
            <person name="Kotroba L."/>
            <person name="Nouioui I."/>
            <person name="Neumann-Schaal M."/>
            <person name="Mast Y."/>
            <person name="Chronakova A."/>
        </authorList>
    </citation>
    <scope>NUCLEOTIDE SEQUENCE [LARGE SCALE GENOMIC DNA]</scope>
    <source>
        <strain evidence="2 3">BCCO 10_0798</strain>
    </source>
</reference>
<evidence type="ECO:0000313" key="2">
    <source>
        <dbReference type="EMBL" id="MDX8049636.1"/>
    </source>
</evidence>
<comment type="caution">
    <text evidence="2">The sequence shown here is derived from an EMBL/GenBank/DDBJ whole genome shotgun (WGS) entry which is preliminary data.</text>
</comment>
<evidence type="ECO:0000313" key="3">
    <source>
        <dbReference type="Proteomes" id="UP001271792"/>
    </source>
</evidence>
<gene>
    <name evidence="2" type="ORF">SK571_09625</name>
</gene>
<organism evidence="2 3">
    <name type="scientific">Lentzea kristufekii</name>
    <dbReference type="NCBI Taxonomy" id="3095430"/>
    <lineage>
        <taxon>Bacteria</taxon>
        <taxon>Bacillati</taxon>
        <taxon>Actinomycetota</taxon>
        <taxon>Actinomycetes</taxon>
        <taxon>Pseudonocardiales</taxon>
        <taxon>Pseudonocardiaceae</taxon>
        <taxon>Lentzea</taxon>
    </lineage>
</organism>
<keyword evidence="3" id="KW-1185">Reference proteome</keyword>
<dbReference type="RefSeq" id="WP_319983668.1">
    <property type="nucleotide sequence ID" value="NZ_JAXAVV010000004.1"/>
</dbReference>
<reference evidence="2 3" key="2">
    <citation type="submission" date="2023-11" db="EMBL/GenBank/DDBJ databases">
        <authorList>
            <person name="Lara A.C."/>
            <person name="Chronakova A."/>
        </authorList>
    </citation>
    <scope>NUCLEOTIDE SEQUENCE [LARGE SCALE GENOMIC DNA]</scope>
    <source>
        <strain evidence="2 3">BCCO 10_0798</strain>
    </source>
</reference>
<feature type="compositionally biased region" description="Basic and acidic residues" evidence="1">
    <location>
        <begin position="279"/>
        <end position="290"/>
    </location>
</feature>
<sequence>MSRGNVVRAADVAEGALLGEGGQGRVTEVLAIGGLPVRDLVIKRYHDGIAINPASLTRLVALRRSMSSVDAAALDAVACWPRAVLVSGDRAVGALLPRVPADFTFDLRMPGGGSTATLRELQFLIADAALLRRRGIEDPDTVTRLRVLAHCTEVAAMLHRHGVVLGDLSVKNVLWRAEPEPAVYLVDCDGVRLGGADPVSPQPNSPGWDDPLFPGTQNQQSDVYKSALVVLRAVARNFHTRDPEGAAEVLGRGLMPLLRASLRAEPGSRPPISAWPEPLLRRAAELRTPTRPEGVTTR</sequence>
<feature type="region of interest" description="Disordered" evidence="1">
    <location>
        <begin position="265"/>
        <end position="298"/>
    </location>
</feature>
<proteinExistence type="predicted"/>
<dbReference type="Gene3D" id="1.10.510.10">
    <property type="entry name" value="Transferase(Phosphotransferase) domain 1"/>
    <property type="match status" value="1"/>
</dbReference>
<name>A0ABU4TP50_9PSEU</name>
<dbReference type="InterPro" id="IPR011009">
    <property type="entry name" value="Kinase-like_dom_sf"/>
</dbReference>
<protein>
    <submittedName>
        <fullName evidence="2">Phosphotransferase</fullName>
    </submittedName>
</protein>
<dbReference type="EMBL" id="JAXAVV010000004">
    <property type="protein sequence ID" value="MDX8049636.1"/>
    <property type="molecule type" value="Genomic_DNA"/>
</dbReference>
<evidence type="ECO:0000256" key="1">
    <source>
        <dbReference type="SAM" id="MobiDB-lite"/>
    </source>
</evidence>
<accession>A0ABU4TP50</accession>
<dbReference type="SUPFAM" id="SSF56112">
    <property type="entry name" value="Protein kinase-like (PK-like)"/>
    <property type="match status" value="2"/>
</dbReference>